<dbReference type="AlphaFoldDB" id="A0A3M2M2S1"/>
<evidence type="ECO:0000313" key="2">
    <source>
        <dbReference type="EMBL" id="RMI43917.1"/>
    </source>
</evidence>
<keyword evidence="3" id="KW-1185">Reference proteome</keyword>
<dbReference type="EMBL" id="RFFG01000022">
    <property type="protein sequence ID" value="RMI43917.1"/>
    <property type="molecule type" value="Genomic_DNA"/>
</dbReference>
<protein>
    <submittedName>
        <fullName evidence="2">Uncharacterized protein</fullName>
    </submittedName>
</protein>
<dbReference type="Proteomes" id="UP000282674">
    <property type="component" value="Unassembled WGS sequence"/>
</dbReference>
<reference evidence="2 3" key="1">
    <citation type="submission" date="2018-10" db="EMBL/GenBank/DDBJ databases">
        <title>Isolation from soil.</title>
        <authorList>
            <person name="Hu J."/>
        </authorList>
    </citation>
    <scope>NUCLEOTIDE SEQUENCE [LARGE SCALE GENOMIC DNA]</scope>
    <source>
        <strain evidence="2 3">NEAU-Ht49</strain>
    </source>
</reference>
<proteinExistence type="predicted"/>
<accession>A0A3M2M2S1</accession>
<gene>
    <name evidence="2" type="ORF">EBO15_14535</name>
</gene>
<feature type="chain" id="PRO_5039441927" evidence="1">
    <location>
        <begin position="43"/>
        <end position="226"/>
    </location>
</feature>
<organism evidence="2 3">
    <name type="scientific">Actinomadura harenae</name>
    <dbReference type="NCBI Taxonomy" id="2483351"/>
    <lineage>
        <taxon>Bacteria</taxon>
        <taxon>Bacillati</taxon>
        <taxon>Actinomycetota</taxon>
        <taxon>Actinomycetes</taxon>
        <taxon>Streptosporangiales</taxon>
        <taxon>Thermomonosporaceae</taxon>
        <taxon>Actinomadura</taxon>
    </lineage>
</organism>
<comment type="caution">
    <text evidence="2">The sequence shown here is derived from an EMBL/GenBank/DDBJ whole genome shotgun (WGS) entry which is preliminary data.</text>
</comment>
<sequence length="226" mass="22600">MAVGQASLQKRFLVIMHRLLAIVSTGLLASATLAQGTAQASAADPVIPVNGGATICLTAAAAASLTADGVTPSAVAPATLDTSDSTPCATFPKASGNVALDLSSGGADFPGGLTFTRSRDSARLDLTHVHADLPRSTITAQAAVNGAAPTGIDLVRYTSGPMNFITTATKVSGTNVPLRLEPGGATAFTQAFGQAPVATGADLFLATGHFDMISTLPSIGTRPSHT</sequence>
<evidence type="ECO:0000313" key="3">
    <source>
        <dbReference type="Proteomes" id="UP000282674"/>
    </source>
</evidence>
<name>A0A3M2M2S1_9ACTN</name>
<evidence type="ECO:0000256" key="1">
    <source>
        <dbReference type="SAM" id="SignalP"/>
    </source>
</evidence>
<feature type="signal peptide" evidence="1">
    <location>
        <begin position="1"/>
        <end position="42"/>
    </location>
</feature>
<keyword evidence="1" id="KW-0732">Signal</keyword>